<evidence type="ECO:0000256" key="13">
    <source>
        <dbReference type="ARBA" id="ARBA00022989"/>
    </source>
</evidence>
<evidence type="ECO:0000256" key="2">
    <source>
        <dbReference type="ARBA" id="ARBA00004651"/>
    </source>
</evidence>
<comment type="pathway">
    <text evidence="3 18">Phospholipid metabolism; CDP-diacylglycerol biosynthesis; CDP-diacylglycerol from sn-glycerol 3-phosphate: step 3/3.</text>
</comment>
<keyword evidence="17" id="KW-1208">Phospholipid metabolism</keyword>
<dbReference type="EC" id="2.7.7.41" evidence="6 18"/>
<evidence type="ECO:0000256" key="12">
    <source>
        <dbReference type="ARBA" id="ARBA00022695"/>
    </source>
</evidence>
<evidence type="ECO:0000256" key="8">
    <source>
        <dbReference type="ARBA" id="ARBA00022475"/>
    </source>
</evidence>
<comment type="pathway">
    <text evidence="4">Lipid metabolism.</text>
</comment>
<evidence type="ECO:0000256" key="16">
    <source>
        <dbReference type="ARBA" id="ARBA00023209"/>
    </source>
</evidence>
<dbReference type="RefSeq" id="WP_147891949.1">
    <property type="nucleotide sequence ID" value="NZ_VRTS01000006.1"/>
</dbReference>
<evidence type="ECO:0000256" key="6">
    <source>
        <dbReference type="ARBA" id="ARBA00012487"/>
    </source>
</evidence>
<keyword evidence="14" id="KW-0443">Lipid metabolism</keyword>
<comment type="similarity">
    <text evidence="5 18">Belongs to the CDS family.</text>
</comment>
<keyword evidence="21" id="KW-1185">Reference proteome</keyword>
<dbReference type="InterPro" id="IPR000374">
    <property type="entry name" value="PC_trans"/>
</dbReference>
<dbReference type="AlphaFoldDB" id="A0A5C8KR11"/>
<dbReference type="Pfam" id="PF01148">
    <property type="entry name" value="CTP_transf_1"/>
    <property type="match status" value="1"/>
</dbReference>
<feature type="transmembrane region" description="Helical" evidence="19">
    <location>
        <begin position="56"/>
        <end position="74"/>
    </location>
</feature>
<keyword evidence="13 19" id="KW-1133">Transmembrane helix</keyword>
<evidence type="ECO:0000313" key="21">
    <source>
        <dbReference type="Proteomes" id="UP000321248"/>
    </source>
</evidence>
<dbReference type="PANTHER" id="PTHR46382:SF1">
    <property type="entry name" value="PHOSPHATIDATE CYTIDYLYLTRANSFERASE"/>
    <property type="match status" value="1"/>
</dbReference>
<accession>A0A5C8KR11</accession>
<keyword evidence="9" id="KW-0444">Lipid biosynthesis</keyword>
<comment type="catalytic activity">
    <reaction evidence="1 18">
        <text>a 1,2-diacyl-sn-glycero-3-phosphate + CTP + H(+) = a CDP-1,2-diacyl-sn-glycerol + diphosphate</text>
        <dbReference type="Rhea" id="RHEA:16229"/>
        <dbReference type="ChEBI" id="CHEBI:15378"/>
        <dbReference type="ChEBI" id="CHEBI:33019"/>
        <dbReference type="ChEBI" id="CHEBI:37563"/>
        <dbReference type="ChEBI" id="CHEBI:58332"/>
        <dbReference type="ChEBI" id="CHEBI:58608"/>
        <dbReference type="EC" id="2.7.7.41"/>
    </reaction>
</comment>
<feature type="transmembrane region" description="Helical" evidence="19">
    <location>
        <begin position="111"/>
        <end position="133"/>
    </location>
</feature>
<comment type="subcellular location">
    <subcellularLocation>
        <location evidence="2">Cell membrane</location>
        <topology evidence="2">Multi-pass membrane protein</topology>
    </subcellularLocation>
</comment>
<feature type="transmembrane region" description="Helical" evidence="19">
    <location>
        <begin position="80"/>
        <end position="99"/>
    </location>
</feature>
<proteinExistence type="inferred from homology"/>
<keyword evidence="11 18" id="KW-0812">Transmembrane</keyword>
<reference evidence="20 21" key="1">
    <citation type="submission" date="2019-08" db="EMBL/GenBank/DDBJ databases">
        <authorList>
            <person name="Karlyshev A.V."/>
        </authorList>
    </citation>
    <scope>NUCLEOTIDE SEQUENCE [LARGE SCALE GENOMIC DNA]</scope>
    <source>
        <strain evidence="20 21">Alg18-2.2</strain>
    </source>
</reference>
<gene>
    <name evidence="20" type="ORF">FU658_10025</name>
</gene>
<dbReference type="Proteomes" id="UP000321248">
    <property type="component" value="Unassembled WGS sequence"/>
</dbReference>
<feature type="transmembrane region" description="Helical" evidence="19">
    <location>
        <begin position="185"/>
        <end position="205"/>
    </location>
</feature>
<comment type="caution">
    <text evidence="20">The sequence shown here is derived from an EMBL/GenBank/DDBJ whole genome shotgun (WGS) entry which is preliminary data.</text>
</comment>
<dbReference type="GO" id="GO:0004605">
    <property type="term" value="F:phosphatidate cytidylyltransferase activity"/>
    <property type="evidence" value="ECO:0007669"/>
    <property type="project" value="UniProtKB-EC"/>
</dbReference>
<keyword evidence="16" id="KW-0594">Phospholipid biosynthesis</keyword>
<evidence type="ECO:0000256" key="7">
    <source>
        <dbReference type="ARBA" id="ARBA00019373"/>
    </source>
</evidence>
<feature type="transmembrane region" description="Helical" evidence="19">
    <location>
        <begin position="145"/>
        <end position="164"/>
    </location>
</feature>
<dbReference type="OrthoDB" id="9799199at2"/>
<dbReference type="EMBL" id="VRTS01000006">
    <property type="protein sequence ID" value="TXK62156.1"/>
    <property type="molecule type" value="Genomic_DNA"/>
</dbReference>
<evidence type="ECO:0000313" key="20">
    <source>
        <dbReference type="EMBL" id="TXK62156.1"/>
    </source>
</evidence>
<evidence type="ECO:0000256" key="3">
    <source>
        <dbReference type="ARBA" id="ARBA00005119"/>
    </source>
</evidence>
<protein>
    <recommendedName>
        <fullName evidence="7 18">Phosphatidate cytidylyltransferase</fullName>
        <ecNumber evidence="6 18">2.7.7.41</ecNumber>
    </recommendedName>
</protein>
<sequence>MKKQRVLAAAVMTPVAIAIVLLLPTHWLAGVFAVTLLLALWELSRMVGVEHTIGRVAYLAGNAAIMAWLAWFGLPGLGLVIVLLGVMFWLLVCLWLLRFDFASGDGAGPRLLKLLAGSLAVIPAWVALGILHAGNPGEPALVGPGWALLVLAMIWASDTGAYFTGMRFGRRKLSPRISPNKTWEGFWGGMALSVAVGLAVAPFLGVGLAQLPAMALLAAAVCVAAVIGDLFESLIKRHAGCKDSGTLIPGHGGVYDRLDSVLAALPVAVLVKAVLGL</sequence>
<dbReference type="GO" id="GO:0016024">
    <property type="term" value="P:CDP-diacylglycerol biosynthetic process"/>
    <property type="evidence" value="ECO:0007669"/>
    <property type="project" value="UniProtKB-UniPathway"/>
</dbReference>
<evidence type="ECO:0000256" key="4">
    <source>
        <dbReference type="ARBA" id="ARBA00005189"/>
    </source>
</evidence>
<feature type="transmembrane region" description="Helical" evidence="19">
    <location>
        <begin position="28"/>
        <end position="44"/>
    </location>
</feature>
<evidence type="ECO:0000256" key="18">
    <source>
        <dbReference type="RuleBase" id="RU003938"/>
    </source>
</evidence>
<evidence type="ECO:0000256" key="10">
    <source>
        <dbReference type="ARBA" id="ARBA00022679"/>
    </source>
</evidence>
<dbReference type="PROSITE" id="PS01315">
    <property type="entry name" value="CDS"/>
    <property type="match status" value="1"/>
</dbReference>
<dbReference type="PANTHER" id="PTHR46382">
    <property type="entry name" value="PHOSPHATIDATE CYTIDYLYLTRANSFERASE"/>
    <property type="match status" value="1"/>
</dbReference>
<evidence type="ECO:0000256" key="19">
    <source>
        <dbReference type="SAM" id="Phobius"/>
    </source>
</evidence>
<evidence type="ECO:0000256" key="5">
    <source>
        <dbReference type="ARBA" id="ARBA00010185"/>
    </source>
</evidence>
<evidence type="ECO:0000256" key="17">
    <source>
        <dbReference type="ARBA" id="ARBA00023264"/>
    </source>
</evidence>
<evidence type="ECO:0000256" key="9">
    <source>
        <dbReference type="ARBA" id="ARBA00022516"/>
    </source>
</evidence>
<evidence type="ECO:0000256" key="11">
    <source>
        <dbReference type="ARBA" id="ARBA00022692"/>
    </source>
</evidence>
<organism evidence="20 21">
    <name type="scientific">Alkalisalibacterium limincola</name>
    <dbReference type="NCBI Taxonomy" id="2699169"/>
    <lineage>
        <taxon>Bacteria</taxon>
        <taxon>Pseudomonadati</taxon>
        <taxon>Pseudomonadota</taxon>
        <taxon>Gammaproteobacteria</taxon>
        <taxon>Lysobacterales</taxon>
        <taxon>Lysobacteraceae</taxon>
        <taxon>Alkalisalibacterium</taxon>
    </lineage>
</organism>
<keyword evidence="15 19" id="KW-0472">Membrane</keyword>
<keyword evidence="10 18" id="KW-0808">Transferase</keyword>
<evidence type="ECO:0000256" key="1">
    <source>
        <dbReference type="ARBA" id="ARBA00001698"/>
    </source>
</evidence>
<dbReference type="UniPathway" id="UPA00557">
    <property type="reaction ID" value="UER00614"/>
</dbReference>
<feature type="transmembrane region" description="Helical" evidence="19">
    <location>
        <begin position="211"/>
        <end position="231"/>
    </location>
</feature>
<dbReference type="GO" id="GO:0005886">
    <property type="term" value="C:plasma membrane"/>
    <property type="evidence" value="ECO:0007669"/>
    <property type="project" value="UniProtKB-SubCell"/>
</dbReference>
<evidence type="ECO:0000256" key="15">
    <source>
        <dbReference type="ARBA" id="ARBA00023136"/>
    </source>
</evidence>
<name>A0A5C8KR11_9GAMM</name>
<keyword evidence="8" id="KW-1003">Cell membrane</keyword>
<evidence type="ECO:0000256" key="14">
    <source>
        <dbReference type="ARBA" id="ARBA00023098"/>
    </source>
</evidence>
<keyword evidence="12 18" id="KW-0548">Nucleotidyltransferase</keyword>